<dbReference type="PROSITE" id="PS51257">
    <property type="entry name" value="PROKAR_LIPOPROTEIN"/>
    <property type="match status" value="1"/>
</dbReference>
<comment type="caution">
    <text evidence="2">The sequence shown here is derived from an EMBL/GenBank/DDBJ whole genome shotgun (WGS) entry which is preliminary data.</text>
</comment>
<organism evidence="2 3">
    <name type="scientific">Nonomuraea fuscirosea</name>
    <dbReference type="NCBI Taxonomy" id="1291556"/>
    <lineage>
        <taxon>Bacteria</taxon>
        <taxon>Bacillati</taxon>
        <taxon>Actinomycetota</taxon>
        <taxon>Actinomycetes</taxon>
        <taxon>Streptosporangiales</taxon>
        <taxon>Streptosporangiaceae</taxon>
        <taxon>Nonomuraea</taxon>
    </lineage>
</organism>
<dbReference type="RefSeq" id="WP_106248985.1">
    <property type="nucleotide sequence ID" value="NZ_JBFAIB010000010.1"/>
</dbReference>
<evidence type="ECO:0008006" key="4">
    <source>
        <dbReference type="Google" id="ProtNLM"/>
    </source>
</evidence>
<dbReference type="EMBL" id="PVNG01000022">
    <property type="protein sequence ID" value="PRX58642.1"/>
    <property type="molecule type" value="Genomic_DNA"/>
</dbReference>
<protein>
    <recommendedName>
        <fullName evidence="4">LppA-like lipoprotein</fullName>
    </recommendedName>
</protein>
<feature type="chain" id="PRO_5015777576" description="LppA-like lipoprotein" evidence="1">
    <location>
        <begin position="23"/>
        <end position="146"/>
    </location>
</feature>
<accession>A0A2T0MLQ0</accession>
<reference evidence="2 3" key="1">
    <citation type="submission" date="2018-03" db="EMBL/GenBank/DDBJ databases">
        <title>Genomic Encyclopedia of Type Strains, Phase III (KMG-III): the genomes of soil and plant-associated and newly described type strains.</title>
        <authorList>
            <person name="Whitman W."/>
        </authorList>
    </citation>
    <scope>NUCLEOTIDE SEQUENCE [LARGE SCALE GENOMIC DNA]</scope>
    <source>
        <strain evidence="2 3">CGMCC 4.7104</strain>
    </source>
</reference>
<evidence type="ECO:0000313" key="3">
    <source>
        <dbReference type="Proteomes" id="UP000238312"/>
    </source>
</evidence>
<dbReference type="AlphaFoldDB" id="A0A2T0MLQ0"/>
<evidence type="ECO:0000256" key="1">
    <source>
        <dbReference type="SAM" id="SignalP"/>
    </source>
</evidence>
<dbReference type="InterPro" id="IPR006311">
    <property type="entry name" value="TAT_signal"/>
</dbReference>
<dbReference type="Proteomes" id="UP000238312">
    <property type="component" value="Unassembled WGS sequence"/>
</dbReference>
<name>A0A2T0MLQ0_9ACTN</name>
<keyword evidence="1" id="KW-0732">Signal</keyword>
<gene>
    <name evidence="2" type="ORF">B0I32_122103</name>
</gene>
<feature type="signal peptide" evidence="1">
    <location>
        <begin position="1"/>
        <end position="22"/>
    </location>
</feature>
<proteinExistence type="predicted"/>
<dbReference type="OrthoDB" id="3540565at2"/>
<keyword evidence="3" id="KW-1185">Reference proteome</keyword>
<dbReference type="PROSITE" id="PS51318">
    <property type="entry name" value="TAT"/>
    <property type="match status" value="1"/>
</dbReference>
<sequence>MRTRRHALSAVLFGLAAMTACAAPSELPTLAEASRRLDSDAGDLLGATELGLSAVRRADDDTCVPGQTRHFFQAETDAEDAPAGLLRRLRDMGYDEVVDDLDLRDEANQVSVLRDPLTRVTFELTVLSGDRPGVRVVGKTICYASG</sequence>
<evidence type="ECO:0000313" key="2">
    <source>
        <dbReference type="EMBL" id="PRX58642.1"/>
    </source>
</evidence>